<dbReference type="Proteomes" id="UP001345691">
    <property type="component" value="Unassembled WGS sequence"/>
</dbReference>
<keyword evidence="2" id="KW-1185">Reference proteome</keyword>
<protein>
    <recommendedName>
        <fullName evidence="3">F-box domain-containing protein</fullName>
    </recommendedName>
</protein>
<organism evidence="1 2">
    <name type="scientific">Exophiala sideris</name>
    <dbReference type="NCBI Taxonomy" id="1016849"/>
    <lineage>
        <taxon>Eukaryota</taxon>
        <taxon>Fungi</taxon>
        <taxon>Dikarya</taxon>
        <taxon>Ascomycota</taxon>
        <taxon>Pezizomycotina</taxon>
        <taxon>Eurotiomycetes</taxon>
        <taxon>Chaetothyriomycetidae</taxon>
        <taxon>Chaetothyriales</taxon>
        <taxon>Herpotrichiellaceae</taxon>
        <taxon>Exophiala</taxon>
    </lineage>
</organism>
<gene>
    <name evidence="1" type="ORF">LTR69_007339</name>
</gene>
<dbReference type="EMBL" id="JAVRRF010000016">
    <property type="protein sequence ID" value="KAK5057300.1"/>
    <property type="molecule type" value="Genomic_DNA"/>
</dbReference>
<comment type="caution">
    <text evidence="1">The sequence shown here is derived from an EMBL/GenBank/DDBJ whole genome shotgun (WGS) entry which is preliminary data.</text>
</comment>
<accession>A0ABR0J6Z5</accession>
<evidence type="ECO:0008006" key="3">
    <source>
        <dbReference type="Google" id="ProtNLM"/>
    </source>
</evidence>
<proteinExistence type="predicted"/>
<reference evidence="1 2" key="1">
    <citation type="submission" date="2023-08" db="EMBL/GenBank/DDBJ databases">
        <title>Black Yeasts Isolated from many extreme environments.</title>
        <authorList>
            <person name="Coleine C."/>
            <person name="Stajich J.E."/>
            <person name="Selbmann L."/>
        </authorList>
    </citation>
    <scope>NUCLEOTIDE SEQUENCE [LARGE SCALE GENOMIC DNA]</scope>
    <source>
        <strain evidence="1 2">CCFEE 6328</strain>
    </source>
</reference>
<sequence>MSVLLELPAEILVLVLRYVNINGDLACLRLCNSQLAGAISLQGHRFINDLCSRHCISPRVLEMFLRHQKDSHISSGTSRQNILNVLGLGRFLQDMRFIAADLDVMVGPPDARMAPAYLASRNAFLLFAVISHLLNTSSTVTPWNGDVLAPTVDGEHSLSRLLPETFLHFLDNELSLEELESVIAAINFCSTKLWSTVFLFRPKDYSVLSFGSLSGASFNMEQALLTEHVVWQGPQWVARILAWCNSGGGQAAYEDRNCGNLDLTAVNDGVWRGPHQEGARIAANGLARLLWKKRQEKIEQNASACNIRLLITDMRINAAVWRGSSGDM</sequence>
<name>A0ABR0J6Z5_9EURO</name>
<evidence type="ECO:0000313" key="1">
    <source>
        <dbReference type="EMBL" id="KAK5057300.1"/>
    </source>
</evidence>
<evidence type="ECO:0000313" key="2">
    <source>
        <dbReference type="Proteomes" id="UP001345691"/>
    </source>
</evidence>